<proteinExistence type="predicted"/>
<name>A0A8S5M234_9CAUD</name>
<organism evidence="1">
    <name type="scientific">Podoviridae sp. ctIi96</name>
    <dbReference type="NCBI Taxonomy" id="2826550"/>
    <lineage>
        <taxon>Viruses</taxon>
        <taxon>Duplodnaviria</taxon>
        <taxon>Heunggongvirae</taxon>
        <taxon>Uroviricota</taxon>
        <taxon>Caudoviricetes</taxon>
    </lineage>
</organism>
<sequence length="142" mass="16359">MKYRSKETRLKEQASQYWGLMYNASPCLSERYPDAIKVDVYIEMEFISAVAHSKEERHIEIRPSDKLYLHLNCANNDCTGSGFDLTSLVRKSLVERSEISGRLQCDGKEDWKYYGHNGCSCQTTLDYRILPLFFSAAVSDEP</sequence>
<dbReference type="EMBL" id="BK014795">
    <property type="protein sequence ID" value="DAD76119.1"/>
    <property type="molecule type" value="Genomic_DNA"/>
</dbReference>
<protein>
    <submittedName>
        <fullName evidence="1">Uncharacterized protein</fullName>
    </submittedName>
</protein>
<evidence type="ECO:0000313" key="1">
    <source>
        <dbReference type="EMBL" id="DAD76119.1"/>
    </source>
</evidence>
<accession>A0A8S5M234</accession>
<reference evidence="1" key="1">
    <citation type="journal article" date="2021" name="Proc. Natl. Acad. Sci. U.S.A.">
        <title>A Catalog of Tens of Thousands of Viruses from Human Metagenomes Reveals Hidden Associations with Chronic Diseases.</title>
        <authorList>
            <person name="Tisza M.J."/>
            <person name="Buck C.B."/>
        </authorList>
    </citation>
    <scope>NUCLEOTIDE SEQUENCE</scope>
    <source>
        <strain evidence="1">CtIi96</strain>
    </source>
</reference>